<accession>A0ABQ8STZ0</accession>
<dbReference type="Proteomes" id="UP001148838">
    <property type="component" value="Unassembled WGS sequence"/>
</dbReference>
<dbReference type="InterPro" id="IPR002492">
    <property type="entry name" value="Transposase_Tc1-like"/>
</dbReference>
<dbReference type="Gene3D" id="3.30.420.10">
    <property type="entry name" value="Ribonuclease H-like superfamily/Ribonuclease H"/>
    <property type="match status" value="1"/>
</dbReference>
<dbReference type="EMBL" id="JAJSOF020000021">
    <property type="protein sequence ID" value="KAJ4437328.1"/>
    <property type="molecule type" value="Genomic_DNA"/>
</dbReference>
<evidence type="ECO:0000259" key="1">
    <source>
        <dbReference type="Pfam" id="PF01498"/>
    </source>
</evidence>
<sequence length="351" mass="40645">MTRTTTFTIKYITEKDGYMTEQPRGEVNVTPDLHGMDGINVMDAMRYHNSIFGVVSIHQRYQGQCYAFLSQYRASKRSGNMKAIAGTPRRRGRAQYQYVSSNGAECCYNSEACVEPVDRRGSYAGMRGSEPRNVTTAWHDHLVRLTVTDRTASSTVLSRLWSTETGVDLSASTVRRRFLRAGLVARIPLHRLSLFRNHQRLRLQWARERHHWRAEWQNEVFSDESHFNLSYNDGRIRVRRYRGERNLRACIVERHSVQTPSVMGNLNSNRYIRDVSEREVLPLLQATPHVIFQQDNGWPHVARNVQATGITASLVCTFTRHVAHRTCLGYDKSNRIVNRIEDNETFIRNKE</sequence>
<gene>
    <name evidence="2" type="ORF">ANN_17466</name>
</gene>
<reference evidence="2 3" key="1">
    <citation type="journal article" date="2022" name="Allergy">
        <title>Genome assembly and annotation of Periplaneta americana reveal a comprehensive cockroach allergen profile.</title>
        <authorList>
            <person name="Wang L."/>
            <person name="Xiong Q."/>
            <person name="Saelim N."/>
            <person name="Wang L."/>
            <person name="Nong W."/>
            <person name="Wan A.T."/>
            <person name="Shi M."/>
            <person name="Liu X."/>
            <person name="Cao Q."/>
            <person name="Hui J.H.L."/>
            <person name="Sookrung N."/>
            <person name="Leung T.F."/>
            <person name="Tungtrongchitr A."/>
            <person name="Tsui S.K.W."/>
        </authorList>
    </citation>
    <scope>NUCLEOTIDE SEQUENCE [LARGE SCALE GENOMIC DNA]</scope>
    <source>
        <strain evidence="2">PWHHKU_190912</strain>
    </source>
</reference>
<evidence type="ECO:0000313" key="2">
    <source>
        <dbReference type="EMBL" id="KAJ4437328.1"/>
    </source>
</evidence>
<organism evidence="2 3">
    <name type="scientific">Periplaneta americana</name>
    <name type="common">American cockroach</name>
    <name type="synonym">Blatta americana</name>
    <dbReference type="NCBI Taxonomy" id="6978"/>
    <lineage>
        <taxon>Eukaryota</taxon>
        <taxon>Metazoa</taxon>
        <taxon>Ecdysozoa</taxon>
        <taxon>Arthropoda</taxon>
        <taxon>Hexapoda</taxon>
        <taxon>Insecta</taxon>
        <taxon>Pterygota</taxon>
        <taxon>Neoptera</taxon>
        <taxon>Polyneoptera</taxon>
        <taxon>Dictyoptera</taxon>
        <taxon>Blattodea</taxon>
        <taxon>Blattoidea</taxon>
        <taxon>Blattidae</taxon>
        <taxon>Blattinae</taxon>
        <taxon>Periplaneta</taxon>
    </lineage>
</organism>
<evidence type="ECO:0000313" key="3">
    <source>
        <dbReference type="Proteomes" id="UP001148838"/>
    </source>
</evidence>
<feature type="domain" description="Transposase Tc1-like" evidence="1">
    <location>
        <begin position="140"/>
        <end position="209"/>
    </location>
</feature>
<comment type="caution">
    <text evidence="2">The sequence shown here is derived from an EMBL/GenBank/DDBJ whole genome shotgun (WGS) entry which is preliminary data.</text>
</comment>
<keyword evidence="3" id="KW-1185">Reference proteome</keyword>
<dbReference type="Pfam" id="PF01498">
    <property type="entry name" value="HTH_Tnp_Tc3_2"/>
    <property type="match status" value="1"/>
</dbReference>
<proteinExistence type="predicted"/>
<protein>
    <recommendedName>
        <fullName evidence="1">Transposase Tc1-like domain-containing protein</fullName>
    </recommendedName>
</protein>
<name>A0ABQ8STZ0_PERAM</name>
<dbReference type="InterPro" id="IPR036397">
    <property type="entry name" value="RNaseH_sf"/>
</dbReference>